<accession>A0ABR1IHA8</accession>
<dbReference type="EMBL" id="JAZAVK010000002">
    <property type="protein sequence ID" value="KAK7433020.1"/>
    <property type="molecule type" value="Genomic_DNA"/>
</dbReference>
<evidence type="ECO:0000313" key="2">
    <source>
        <dbReference type="EMBL" id="KAK7433020.1"/>
    </source>
</evidence>
<sequence>MSHNQSEVSARAGDSSTRGDEKLVNSMVDRLDILAIRDDQNGVDGAIHSLPGYDADDEWSGYKAPYCSSEAEEDYFSVDSESYDKLPSSKKDDSSSKEDKSDGTKSKHGAEKKTDSLPGHQIKVGRHRSEQNHAPINKQEVKDPQSTNRPLGSQSNPANSSQARTQGTQIPDEVSHAINWMKEQTNMLNQETERIHTQTRDLLRRTRGLDHVHLARQSTDLLRFALALMDDARAWPGEDSDLP</sequence>
<feature type="region of interest" description="Disordered" evidence="1">
    <location>
        <begin position="36"/>
        <end position="169"/>
    </location>
</feature>
<proteinExistence type="predicted"/>
<protein>
    <submittedName>
        <fullName evidence="2">Uncharacterized protein</fullName>
    </submittedName>
</protein>
<dbReference type="Proteomes" id="UP001498421">
    <property type="component" value="Unassembled WGS sequence"/>
</dbReference>
<feature type="compositionally biased region" description="Basic and acidic residues" evidence="1">
    <location>
        <begin position="82"/>
        <end position="115"/>
    </location>
</feature>
<evidence type="ECO:0000313" key="3">
    <source>
        <dbReference type="Proteomes" id="UP001498421"/>
    </source>
</evidence>
<keyword evidence="3" id="KW-1185">Reference proteome</keyword>
<feature type="region of interest" description="Disordered" evidence="1">
    <location>
        <begin position="1"/>
        <end position="23"/>
    </location>
</feature>
<comment type="caution">
    <text evidence="2">The sequence shown here is derived from an EMBL/GenBank/DDBJ whole genome shotgun (WGS) entry which is preliminary data.</text>
</comment>
<feature type="compositionally biased region" description="Polar residues" evidence="1">
    <location>
        <begin position="144"/>
        <end position="169"/>
    </location>
</feature>
<gene>
    <name evidence="2" type="ORF">QQZ08_000493</name>
</gene>
<reference evidence="2 3" key="1">
    <citation type="journal article" date="2025" name="Microbiol. Resour. Announc.">
        <title>Draft genome sequences for Neonectria magnoliae and Neonectria punicea, canker pathogens of Liriodendron tulipifera and Acer saccharum in West Virginia.</title>
        <authorList>
            <person name="Petronek H.M."/>
            <person name="Kasson M.T."/>
            <person name="Metheny A.M."/>
            <person name="Stauder C.M."/>
            <person name="Lovett B."/>
            <person name="Lynch S.C."/>
            <person name="Garnas J.R."/>
            <person name="Kasson L.R."/>
            <person name="Stajich J.E."/>
        </authorList>
    </citation>
    <scope>NUCLEOTIDE SEQUENCE [LARGE SCALE GENOMIC DNA]</scope>
    <source>
        <strain evidence="2 3">NRRL 64651</strain>
    </source>
</reference>
<organism evidence="2 3">
    <name type="scientific">Neonectria magnoliae</name>
    <dbReference type="NCBI Taxonomy" id="2732573"/>
    <lineage>
        <taxon>Eukaryota</taxon>
        <taxon>Fungi</taxon>
        <taxon>Dikarya</taxon>
        <taxon>Ascomycota</taxon>
        <taxon>Pezizomycotina</taxon>
        <taxon>Sordariomycetes</taxon>
        <taxon>Hypocreomycetidae</taxon>
        <taxon>Hypocreales</taxon>
        <taxon>Nectriaceae</taxon>
        <taxon>Neonectria</taxon>
    </lineage>
</organism>
<evidence type="ECO:0000256" key="1">
    <source>
        <dbReference type="SAM" id="MobiDB-lite"/>
    </source>
</evidence>
<name>A0ABR1IHA8_9HYPO</name>